<evidence type="ECO:0000256" key="2">
    <source>
        <dbReference type="ARBA" id="ARBA00006577"/>
    </source>
</evidence>
<evidence type="ECO:0000313" key="9">
    <source>
        <dbReference type="EMBL" id="GAA4928836.1"/>
    </source>
</evidence>
<dbReference type="Proteomes" id="UP001501436">
    <property type="component" value="Unassembled WGS sequence"/>
</dbReference>
<evidence type="ECO:0000256" key="4">
    <source>
        <dbReference type="ARBA" id="ARBA00023235"/>
    </source>
</evidence>
<feature type="domain" description="PPIase FKBP-type" evidence="8">
    <location>
        <begin position="81"/>
        <end position="161"/>
    </location>
</feature>
<keyword evidence="3 5" id="KW-0697">Rotamase</keyword>
<keyword evidence="10" id="KW-1185">Reference proteome</keyword>
<proteinExistence type="inferred from homology"/>
<evidence type="ECO:0000259" key="8">
    <source>
        <dbReference type="PROSITE" id="PS50059"/>
    </source>
</evidence>
<dbReference type="EMBL" id="BAABJI010000004">
    <property type="protein sequence ID" value="GAA4928836.1"/>
    <property type="molecule type" value="Genomic_DNA"/>
</dbReference>
<feature type="chain" id="PRO_5047243582" description="Peptidyl-prolyl cis-trans isomerase" evidence="7">
    <location>
        <begin position="20"/>
        <end position="161"/>
    </location>
</feature>
<accession>A0ABP9GDZ4</accession>
<keyword evidence="4 5" id="KW-0413">Isomerase</keyword>
<evidence type="ECO:0000256" key="5">
    <source>
        <dbReference type="PROSITE-ProRule" id="PRU00277"/>
    </source>
</evidence>
<dbReference type="RefSeq" id="WP_345333698.1">
    <property type="nucleotide sequence ID" value="NZ_BAABJI010000004.1"/>
</dbReference>
<feature type="signal peptide" evidence="7">
    <location>
        <begin position="1"/>
        <end position="19"/>
    </location>
</feature>
<evidence type="ECO:0000256" key="1">
    <source>
        <dbReference type="ARBA" id="ARBA00000971"/>
    </source>
</evidence>
<evidence type="ECO:0000313" key="10">
    <source>
        <dbReference type="Proteomes" id="UP001501436"/>
    </source>
</evidence>
<reference evidence="10" key="1">
    <citation type="journal article" date="2019" name="Int. J. Syst. Evol. Microbiol.">
        <title>The Global Catalogue of Microorganisms (GCM) 10K type strain sequencing project: providing services to taxonomists for standard genome sequencing and annotation.</title>
        <authorList>
            <consortium name="The Broad Institute Genomics Platform"/>
            <consortium name="The Broad Institute Genome Sequencing Center for Infectious Disease"/>
            <person name="Wu L."/>
            <person name="Ma J."/>
        </authorList>
    </citation>
    <scope>NUCLEOTIDE SEQUENCE [LARGE SCALE GENOMIC DNA]</scope>
    <source>
        <strain evidence="10">JCM 18283</strain>
    </source>
</reference>
<dbReference type="PROSITE" id="PS50059">
    <property type="entry name" value="FKBP_PPIASE"/>
    <property type="match status" value="1"/>
</dbReference>
<keyword evidence="7" id="KW-0732">Signal</keyword>
<comment type="similarity">
    <text evidence="2 6">Belongs to the FKBP-type PPIase family.</text>
</comment>
<protein>
    <recommendedName>
        <fullName evidence="6">Peptidyl-prolyl cis-trans isomerase</fullName>
        <ecNumber evidence="6">5.2.1.8</ecNumber>
    </recommendedName>
</protein>
<comment type="catalytic activity">
    <reaction evidence="1 5 6">
        <text>[protein]-peptidylproline (omega=180) = [protein]-peptidylproline (omega=0)</text>
        <dbReference type="Rhea" id="RHEA:16237"/>
        <dbReference type="Rhea" id="RHEA-COMP:10747"/>
        <dbReference type="Rhea" id="RHEA-COMP:10748"/>
        <dbReference type="ChEBI" id="CHEBI:83833"/>
        <dbReference type="ChEBI" id="CHEBI:83834"/>
        <dbReference type="EC" id="5.2.1.8"/>
    </reaction>
</comment>
<dbReference type="InterPro" id="IPR046357">
    <property type="entry name" value="PPIase_dom_sf"/>
</dbReference>
<evidence type="ECO:0000256" key="6">
    <source>
        <dbReference type="RuleBase" id="RU003915"/>
    </source>
</evidence>
<evidence type="ECO:0000256" key="7">
    <source>
        <dbReference type="SAM" id="SignalP"/>
    </source>
</evidence>
<dbReference type="PROSITE" id="PS51257">
    <property type="entry name" value="PROKAR_LIPOPROTEIN"/>
    <property type="match status" value="1"/>
</dbReference>
<comment type="caution">
    <text evidence="9">The sequence shown here is derived from an EMBL/GenBank/DDBJ whole genome shotgun (WGS) entry which is preliminary data.</text>
</comment>
<dbReference type="PANTHER" id="PTHR43811:SF19">
    <property type="entry name" value="39 KDA FK506-BINDING NUCLEAR PROTEIN"/>
    <property type="match status" value="1"/>
</dbReference>
<dbReference type="PANTHER" id="PTHR43811">
    <property type="entry name" value="FKBP-TYPE PEPTIDYL-PROLYL CIS-TRANS ISOMERASE FKPA"/>
    <property type="match status" value="1"/>
</dbReference>
<dbReference type="Gene3D" id="3.10.50.40">
    <property type="match status" value="1"/>
</dbReference>
<name>A0ABP9GDZ4_9SPHI</name>
<organism evidence="9 10">
    <name type="scientific">Mucilaginibacter defluvii</name>
    <dbReference type="NCBI Taxonomy" id="1196019"/>
    <lineage>
        <taxon>Bacteria</taxon>
        <taxon>Pseudomonadati</taxon>
        <taxon>Bacteroidota</taxon>
        <taxon>Sphingobacteriia</taxon>
        <taxon>Sphingobacteriales</taxon>
        <taxon>Sphingobacteriaceae</taxon>
        <taxon>Mucilaginibacter</taxon>
    </lineage>
</organism>
<dbReference type="EC" id="5.2.1.8" evidence="6"/>
<sequence length="161" mass="17423">MSRLKYIFGALAIVMMAFAACKKDSENDASKQAAKDDQDIQAYIKTYNDTTKSAKINATKDENGIYYEILKTGTGAYPTVNSTISINYTGKLLNGTQFDKGNTSYPLVGFIKGWQLGIPRINSGGRILLLIPSGLAYGANGKGTIPPNAPLIFVVDLLNFK</sequence>
<dbReference type="SUPFAM" id="SSF54534">
    <property type="entry name" value="FKBP-like"/>
    <property type="match status" value="1"/>
</dbReference>
<gene>
    <name evidence="9" type="ORF">GCM10023313_36910</name>
</gene>
<evidence type="ECO:0000256" key="3">
    <source>
        <dbReference type="ARBA" id="ARBA00023110"/>
    </source>
</evidence>
<dbReference type="Pfam" id="PF00254">
    <property type="entry name" value="FKBP_C"/>
    <property type="match status" value="1"/>
</dbReference>
<dbReference type="InterPro" id="IPR001179">
    <property type="entry name" value="PPIase_FKBP_dom"/>
</dbReference>